<dbReference type="AlphaFoldDB" id="A0A0R0GVI9"/>
<dbReference type="Pfam" id="PF26130">
    <property type="entry name" value="PB1-like"/>
    <property type="match status" value="1"/>
</dbReference>
<sequence length="210" mass="23565">MAFTLVIHHNGTFSMVRHLHYIETDKDAIYNQDVDTWSYFEAMVVVHELGYSKENFKLWWKKNDECFEDGLKLIIEDQQTLELAKYAIDHNVEVHMYVQHIPHAEVEILEHMGWGNDGQDVGGNAEMVDGDGVVSDVDMQHLANEGSIDQGDVHAVDDHVVGAVDVVENGEVHDQKVVVDEDVADQGDVLIVDDHVVGVVDVAKKGEVHD</sequence>
<dbReference type="InterPro" id="IPR058594">
    <property type="entry name" value="PB1-like_dom_pln"/>
</dbReference>
<name>A0A0R0GVI9_SOYBN</name>
<proteinExistence type="predicted"/>
<evidence type="ECO:0000313" key="4">
    <source>
        <dbReference type="Proteomes" id="UP000008827"/>
    </source>
</evidence>
<dbReference type="EnsemblPlants" id="KRH18383">
    <property type="protein sequence ID" value="KRH18383"/>
    <property type="gene ID" value="GLYMA_13G055900"/>
</dbReference>
<organism evidence="2">
    <name type="scientific">Glycine max</name>
    <name type="common">Soybean</name>
    <name type="synonym">Glycine hispida</name>
    <dbReference type="NCBI Taxonomy" id="3847"/>
    <lineage>
        <taxon>Eukaryota</taxon>
        <taxon>Viridiplantae</taxon>
        <taxon>Streptophyta</taxon>
        <taxon>Embryophyta</taxon>
        <taxon>Tracheophyta</taxon>
        <taxon>Spermatophyta</taxon>
        <taxon>Magnoliopsida</taxon>
        <taxon>eudicotyledons</taxon>
        <taxon>Gunneridae</taxon>
        <taxon>Pentapetalae</taxon>
        <taxon>rosids</taxon>
        <taxon>fabids</taxon>
        <taxon>Fabales</taxon>
        <taxon>Fabaceae</taxon>
        <taxon>Papilionoideae</taxon>
        <taxon>50 kb inversion clade</taxon>
        <taxon>NPAAA clade</taxon>
        <taxon>indigoferoid/millettioid clade</taxon>
        <taxon>Phaseoleae</taxon>
        <taxon>Glycine</taxon>
        <taxon>Glycine subgen. Soja</taxon>
    </lineage>
</organism>
<evidence type="ECO:0000259" key="1">
    <source>
        <dbReference type="Pfam" id="PF26130"/>
    </source>
</evidence>
<evidence type="ECO:0000313" key="3">
    <source>
        <dbReference type="EnsemblPlants" id="KRH18383"/>
    </source>
</evidence>
<dbReference type="Gramene" id="KRH18383">
    <property type="protein sequence ID" value="KRH18383"/>
    <property type="gene ID" value="GLYMA_13G055900"/>
</dbReference>
<gene>
    <name evidence="2" type="ORF">GLYMA_13G055900</name>
</gene>
<reference evidence="3" key="2">
    <citation type="submission" date="2018-02" db="UniProtKB">
        <authorList>
            <consortium name="EnsemblPlants"/>
        </authorList>
    </citation>
    <scope>IDENTIFICATION</scope>
    <source>
        <strain evidence="3">Williams 82</strain>
    </source>
</reference>
<dbReference type="EMBL" id="CM000846">
    <property type="protein sequence ID" value="KRH18383.1"/>
    <property type="molecule type" value="Genomic_DNA"/>
</dbReference>
<evidence type="ECO:0000313" key="2">
    <source>
        <dbReference type="EMBL" id="KRH18383.1"/>
    </source>
</evidence>
<dbReference type="Proteomes" id="UP000008827">
    <property type="component" value="Chromosome 13"/>
</dbReference>
<protein>
    <recommendedName>
        <fullName evidence="1">PB1-like domain-containing protein</fullName>
    </recommendedName>
</protein>
<keyword evidence="4" id="KW-1185">Reference proteome</keyword>
<feature type="domain" description="PB1-like" evidence="1">
    <location>
        <begin position="3"/>
        <end position="100"/>
    </location>
</feature>
<reference evidence="2" key="3">
    <citation type="submission" date="2018-07" db="EMBL/GenBank/DDBJ databases">
        <title>WGS assembly of Glycine max.</title>
        <authorList>
            <person name="Schmutz J."/>
            <person name="Cannon S."/>
            <person name="Schlueter J."/>
            <person name="Ma J."/>
            <person name="Mitros T."/>
            <person name="Nelson W."/>
            <person name="Hyten D."/>
            <person name="Song Q."/>
            <person name="Thelen J."/>
            <person name="Cheng J."/>
            <person name="Xu D."/>
            <person name="Hellsten U."/>
            <person name="May G."/>
            <person name="Yu Y."/>
            <person name="Sakurai T."/>
            <person name="Umezawa T."/>
            <person name="Bhattacharyya M."/>
            <person name="Sandhu D."/>
            <person name="Valliyodan B."/>
            <person name="Lindquist E."/>
            <person name="Peto M."/>
            <person name="Grant D."/>
            <person name="Shu S."/>
            <person name="Goodstein D."/>
            <person name="Barry K."/>
            <person name="Futrell-Griggs M."/>
            <person name="Abernathy B."/>
            <person name="Du J."/>
            <person name="Tian Z."/>
            <person name="Zhu L."/>
            <person name="Gill N."/>
            <person name="Joshi T."/>
            <person name="Libault M."/>
            <person name="Sethuraman A."/>
            <person name="Zhang X."/>
            <person name="Shinozaki K."/>
            <person name="Nguyen H."/>
            <person name="Wing R."/>
            <person name="Cregan P."/>
            <person name="Specht J."/>
            <person name="Grimwood J."/>
            <person name="Rokhsar D."/>
            <person name="Stacey G."/>
            <person name="Shoemaker R."/>
            <person name="Jackson S."/>
        </authorList>
    </citation>
    <scope>NUCLEOTIDE SEQUENCE</scope>
    <source>
        <tissue evidence="2">Callus</tissue>
    </source>
</reference>
<dbReference type="OrthoDB" id="1436762at2759"/>
<accession>A0A0R0GVI9</accession>
<reference evidence="2 3" key="1">
    <citation type="journal article" date="2010" name="Nature">
        <title>Genome sequence of the palaeopolyploid soybean.</title>
        <authorList>
            <person name="Schmutz J."/>
            <person name="Cannon S.B."/>
            <person name="Schlueter J."/>
            <person name="Ma J."/>
            <person name="Mitros T."/>
            <person name="Nelson W."/>
            <person name="Hyten D.L."/>
            <person name="Song Q."/>
            <person name="Thelen J.J."/>
            <person name="Cheng J."/>
            <person name="Xu D."/>
            <person name="Hellsten U."/>
            <person name="May G.D."/>
            <person name="Yu Y."/>
            <person name="Sakurai T."/>
            <person name="Umezawa T."/>
            <person name="Bhattacharyya M.K."/>
            <person name="Sandhu D."/>
            <person name="Valliyodan B."/>
            <person name="Lindquist E."/>
            <person name="Peto M."/>
            <person name="Grant D."/>
            <person name="Shu S."/>
            <person name="Goodstein D."/>
            <person name="Barry K."/>
            <person name="Futrell-Griggs M."/>
            <person name="Abernathy B."/>
            <person name="Du J."/>
            <person name="Tian Z."/>
            <person name="Zhu L."/>
            <person name="Gill N."/>
            <person name="Joshi T."/>
            <person name="Libault M."/>
            <person name="Sethuraman A."/>
            <person name="Zhang X.-C."/>
            <person name="Shinozaki K."/>
            <person name="Nguyen H.T."/>
            <person name="Wing R.A."/>
            <person name="Cregan P."/>
            <person name="Specht J."/>
            <person name="Grimwood J."/>
            <person name="Rokhsar D."/>
            <person name="Stacey G."/>
            <person name="Shoemaker R.C."/>
            <person name="Jackson S.A."/>
        </authorList>
    </citation>
    <scope>NUCLEOTIDE SEQUENCE [LARGE SCALE GENOMIC DNA]</scope>
    <source>
        <strain evidence="3">cv. Williams 82</strain>
        <tissue evidence="2">Callus</tissue>
    </source>
</reference>